<dbReference type="InterPro" id="IPR001214">
    <property type="entry name" value="SET_dom"/>
</dbReference>
<comment type="caution">
    <text evidence="5">The sequence shown here is derived from an EMBL/GenBank/DDBJ whole genome shotgun (WGS) entry which is preliminary data.</text>
</comment>
<name>A0AAW0EXY6_9TRYP</name>
<dbReference type="EMBL" id="JAECZO010000198">
    <property type="protein sequence ID" value="KAK7198998.1"/>
    <property type="molecule type" value="Genomic_DNA"/>
</dbReference>
<organism evidence="5 6">
    <name type="scientific">Novymonas esmeraldas</name>
    <dbReference type="NCBI Taxonomy" id="1808958"/>
    <lineage>
        <taxon>Eukaryota</taxon>
        <taxon>Discoba</taxon>
        <taxon>Euglenozoa</taxon>
        <taxon>Kinetoplastea</taxon>
        <taxon>Metakinetoplastina</taxon>
        <taxon>Trypanosomatida</taxon>
        <taxon>Trypanosomatidae</taxon>
        <taxon>Novymonas</taxon>
    </lineage>
</organism>
<proteinExistence type="predicted"/>
<dbReference type="Pfam" id="PF00856">
    <property type="entry name" value="SET"/>
    <property type="match status" value="1"/>
</dbReference>
<dbReference type="PROSITE" id="PS50280">
    <property type="entry name" value="SET"/>
    <property type="match status" value="1"/>
</dbReference>
<evidence type="ECO:0000256" key="1">
    <source>
        <dbReference type="ARBA" id="ARBA00022603"/>
    </source>
</evidence>
<dbReference type="GO" id="GO:0045814">
    <property type="term" value="P:negative regulation of gene expression, epigenetic"/>
    <property type="evidence" value="ECO:0007669"/>
    <property type="project" value="TreeGrafter"/>
</dbReference>
<keyword evidence="6" id="KW-1185">Reference proteome</keyword>
<sequence>MEHCLTPHSSVRVCPPAPGVSPPSPPPLRVQWVDASTGLGAFATHSCDAGDRILCEPPYVFAQSYETWQTDVDAPHVLDGASKCTPEAAEAAEALRRVRCCFGCGAPLQERLREDCDRIDAAWRVLEQRGGGDSGHNSNDSDVLCAGAPVLAVSTWDLLTRVQLPQIAEAVGATAASEAAAASERVYVTEVDVWGQQHHVYFCTAACETRSLVGDGKRFVVSPPPSLPLPCIGAQRDDAARLRHPTAADVVHFAQRPPSISLRLTAWPTRLDALSTLHAVARRCNARVWLLTLLLAKELHATLESAPVSRALRSATASPASRASAPAALAQSFAAWLRDDVGVVFHERLENILGRYAEGAMHMLSAEQRALLRFTWHALTWWWLLCCAEVYTTAAMVDAGAWMARSCPVARSSPLLLLLLPSTAAAASVDEGHEAAWLRDSVTAAQSAVFPIQLYLQLYWLTNANAHMYVVCCPLYTVWCRWLQSRADSSSTAVDESADSAALMRRLYRLLHSNTGSSGEDSLHATGVALYDVATKLNHSCIPNVAFQPNTSAVAASVVALRAIEAGEQLFTSYIRVSTFGDVASADAARRRRQYLETHYGFVCSCALCAPSQRCNSTVTAD</sequence>
<dbReference type="Proteomes" id="UP001430356">
    <property type="component" value="Unassembled WGS sequence"/>
</dbReference>
<keyword evidence="1" id="KW-0489">Methyltransferase</keyword>
<dbReference type="PANTHER" id="PTHR46402:SF2">
    <property type="entry name" value="HISTONE-LYSINE N-TRIMETHYLTRANSFERASE SMYD5"/>
    <property type="match status" value="1"/>
</dbReference>
<dbReference type="InterPro" id="IPR046341">
    <property type="entry name" value="SET_dom_sf"/>
</dbReference>
<accession>A0AAW0EXY6</accession>
<dbReference type="Gene3D" id="2.170.270.10">
    <property type="entry name" value="SET domain"/>
    <property type="match status" value="1"/>
</dbReference>
<protein>
    <submittedName>
        <fullName evidence="5">SET domain containing protein</fullName>
    </submittedName>
</protein>
<dbReference type="GO" id="GO:0042799">
    <property type="term" value="F:histone H4K20 methyltransferase activity"/>
    <property type="evidence" value="ECO:0007669"/>
    <property type="project" value="TreeGrafter"/>
</dbReference>
<evidence type="ECO:0000313" key="5">
    <source>
        <dbReference type="EMBL" id="KAK7198998.1"/>
    </source>
</evidence>
<evidence type="ECO:0000256" key="3">
    <source>
        <dbReference type="ARBA" id="ARBA00022691"/>
    </source>
</evidence>
<reference evidence="5 6" key="1">
    <citation type="journal article" date="2021" name="MBio">
        <title>A New Model Trypanosomatid, Novymonas esmeraldas: Genomic Perception of Its 'Candidatus Pandoraea novymonadis' Endosymbiont.</title>
        <authorList>
            <person name="Zakharova A."/>
            <person name="Saura A."/>
            <person name="Butenko A."/>
            <person name="Podesvova L."/>
            <person name="Warmusova S."/>
            <person name="Kostygov A.Y."/>
            <person name="Nenarokova A."/>
            <person name="Lukes J."/>
            <person name="Opperdoes F.R."/>
            <person name="Yurchenko V."/>
        </authorList>
    </citation>
    <scope>NUCLEOTIDE SEQUENCE [LARGE SCALE GENOMIC DNA]</scope>
    <source>
        <strain evidence="5 6">E262AT.01</strain>
    </source>
</reference>
<evidence type="ECO:0000256" key="2">
    <source>
        <dbReference type="ARBA" id="ARBA00022679"/>
    </source>
</evidence>
<dbReference type="CDD" id="cd20071">
    <property type="entry name" value="SET_SMYD"/>
    <property type="match status" value="1"/>
</dbReference>
<dbReference type="AlphaFoldDB" id="A0AAW0EXY6"/>
<gene>
    <name evidence="5" type="ORF">NESM_000867500</name>
</gene>
<feature type="domain" description="SET" evidence="4">
    <location>
        <begin position="26"/>
        <end position="575"/>
    </location>
</feature>
<evidence type="ECO:0000313" key="6">
    <source>
        <dbReference type="Proteomes" id="UP001430356"/>
    </source>
</evidence>
<keyword evidence="3" id="KW-0949">S-adenosyl-L-methionine</keyword>
<keyword evidence="2" id="KW-0808">Transferase</keyword>
<dbReference type="SUPFAM" id="SSF82199">
    <property type="entry name" value="SET domain"/>
    <property type="match status" value="1"/>
</dbReference>
<evidence type="ECO:0000259" key="4">
    <source>
        <dbReference type="PROSITE" id="PS50280"/>
    </source>
</evidence>
<dbReference type="PANTHER" id="PTHR46402">
    <property type="entry name" value="SET AND MYND DOMAIN-CONTAINING PROTEIN 5"/>
    <property type="match status" value="1"/>
</dbReference>
<dbReference type="GO" id="GO:0032259">
    <property type="term" value="P:methylation"/>
    <property type="evidence" value="ECO:0007669"/>
    <property type="project" value="UniProtKB-KW"/>
</dbReference>